<feature type="domain" description="TraG N-terminal Proteobacteria" evidence="3">
    <location>
        <begin position="20"/>
        <end position="261"/>
    </location>
</feature>
<dbReference type="AlphaFoldDB" id="A0A8E0WKB6"/>
<evidence type="ECO:0000256" key="2">
    <source>
        <dbReference type="SAM" id="Phobius"/>
    </source>
</evidence>
<dbReference type="RefSeq" id="WP_052644863.1">
    <property type="nucleotide sequence ID" value="NZ_JFKF01000199.1"/>
</dbReference>
<geneLocation type="plasmid" evidence="4">
    <name>pREISMN_1</name>
</geneLocation>
<reference evidence="4 5" key="1">
    <citation type="submission" date="2014-02" db="EMBL/GenBank/DDBJ databases">
        <title>Draft genome sequence of Rickettsia buchneri sp. nov. ISO7T.</title>
        <authorList>
            <person name="Felsheim R.F."/>
            <person name="Kurtti T.J."/>
            <person name="Munderloh U.G."/>
        </authorList>
    </citation>
    <scope>NUCLEOTIDE SEQUENCE [LARGE SCALE GENOMIC DNA]</scope>
    <source>
        <strain evidence="5">ISO7</strain>
        <plasmid evidence="4">pREISMN_1</plasmid>
    </source>
</reference>
<dbReference type="InterPro" id="IPR012931">
    <property type="entry name" value="TraG_N_Proteobacteria"/>
</dbReference>
<keyword evidence="2" id="KW-0812">Transmembrane</keyword>
<sequence>MPNNFGIYYKGPNGTDRAVFKLCKDALPLIKTSIALETNDGLIGKFGVAIGIQNDTKIAERLKAITADTLGFLKADQQDLNDWMKQAMLLNANREALDDWREKLSMNRLYPELISMHATRGMFQQSFSYLVGGKMAEDFLSIMQSVAFSLIISCMVVVLPLTCLVGGFKFFQFWCNFTIWVSSWPIFYSLVHCLGMLSLSGKVSVFGGNGMSILSQGSYAEYTLNTYATYQMLGCLVPPLSWALFKACSHGMSILAGQFSPLSVASSVAAGIADNNLSMDNVSIGNRTISQQNLAPSLMMGDGIIDDGGMRVTTTDDGRQFITESVDTLSTNFRASDLLQSSLSDQYAATSSRLNSLSSKDSMLRTMSGQQALELASRLTAEEARSIGISEQEQMQFKDAVSIDNAVNDNTSTRSSKDVSSGNEASMGFNVLGLVSASAKVSASNNTSNSSEEILAKRQAINNVLEKTKSALQEGRLNSSNSDTQSLAKTLSQNYQEQESIGREISDAISAQDQLSRSRQYVAQNAATIDRIR</sequence>
<evidence type="ECO:0000313" key="4">
    <source>
        <dbReference type="EMBL" id="KDO02238.1"/>
    </source>
</evidence>
<feature type="compositionally biased region" description="Polar residues" evidence="1">
    <location>
        <begin position="476"/>
        <end position="499"/>
    </location>
</feature>
<keyword evidence="2" id="KW-1133">Transmembrane helix</keyword>
<dbReference type="EMBL" id="JFKF01000199">
    <property type="protein sequence ID" value="KDO02238.1"/>
    <property type="molecule type" value="Genomic_DNA"/>
</dbReference>
<feature type="transmembrane region" description="Helical" evidence="2">
    <location>
        <begin position="177"/>
        <end position="199"/>
    </location>
</feature>
<feature type="region of interest" description="Disordered" evidence="1">
    <location>
        <begin position="472"/>
        <end position="499"/>
    </location>
</feature>
<evidence type="ECO:0000259" key="3">
    <source>
        <dbReference type="Pfam" id="PF07916"/>
    </source>
</evidence>
<keyword evidence="4" id="KW-0614">Plasmid</keyword>
<dbReference type="Pfam" id="PF07916">
    <property type="entry name" value="TraG_N"/>
    <property type="match status" value="1"/>
</dbReference>
<evidence type="ECO:0000313" key="5">
    <source>
        <dbReference type="Proteomes" id="UP000027161"/>
    </source>
</evidence>
<proteinExistence type="predicted"/>
<keyword evidence="2" id="KW-0472">Membrane</keyword>
<keyword evidence="5" id="KW-1185">Reference proteome</keyword>
<feature type="transmembrane region" description="Helical" evidence="2">
    <location>
        <begin position="146"/>
        <end position="171"/>
    </location>
</feature>
<name>A0A8E0WKB6_9RICK</name>
<accession>A0A8E0WKB6</accession>
<organism evidence="4 5">
    <name type="scientific">Rickettsia tamurae subsp. buchneri</name>
    <dbReference type="NCBI Taxonomy" id="1462938"/>
    <lineage>
        <taxon>Bacteria</taxon>
        <taxon>Pseudomonadati</taxon>
        <taxon>Pseudomonadota</taxon>
        <taxon>Alphaproteobacteria</taxon>
        <taxon>Rickettsiales</taxon>
        <taxon>Rickettsiaceae</taxon>
        <taxon>Rickettsieae</taxon>
        <taxon>Rickettsia</taxon>
        <taxon>spotted fever group</taxon>
    </lineage>
</organism>
<dbReference type="Proteomes" id="UP000027161">
    <property type="component" value="Unassembled WGS sequence"/>
</dbReference>
<comment type="caution">
    <text evidence="4">The sequence shown here is derived from an EMBL/GenBank/DDBJ whole genome shotgun (WGS) entry which is preliminary data.</text>
</comment>
<gene>
    <name evidence="4" type="ORF">REISMN_08200</name>
</gene>
<evidence type="ECO:0000256" key="1">
    <source>
        <dbReference type="SAM" id="MobiDB-lite"/>
    </source>
</evidence>
<protein>
    <recommendedName>
        <fullName evidence="3">TraG N-terminal Proteobacteria domain-containing protein</fullName>
    </recommendedName>
</protein>